<evidence type="ECO:0008006" key="3">
    <source>
        <dbReference type="Google" id="ProtNLM"/>
    </source>
</evidence>
<dbReference type="OrthoDB" id="819832at2"/>
<dbReference type="STRING" id="1073327.SAMN04488108_2579"/>
<dbReference type="Proteomes" id="UP000184609">
    <property type="component" value="Unassembled WGS sequence"/>
</dbReference>
<dbReference type="RefSeq" id="WP_073572198.1">
    <property type="nucleotide sequence ID" value="NZ_FRXN01000003.1"/>
</dbReference>
<dbReference type="AlphaFoldDB" id="A0A1M7ZE63"/>
<reference evidence="2" key="1">
    <citation type="submission" date="2016-12" db="EMBL/GenBank/DDBJ databases">
        <authorList>
            <person name="Varghese N."/>
            <person name="Submissions S."/>
        </authorList>
    </citation>
    <scope>NUCLEOTIDE SEQUENCE [LARGE SCALE GENOMIC DNA]</scope>
    <source>
        <strain evidence="2">DSM 25035</strain>
    </source>
</reference>
<evidence type="ECO:0000313" key="2">
    <source>
        <dbReference type="Proteomes" id="UP000184609"/>
    </source>
</evidence>
<dbReference type="EMBL" id="FRXN01000003">
    <property type="protein sequence ID" value="SHO63180.1"/>
    <property type="molecule type" value="Genomic_DNA"/>
</dbReference>
<accession>A0A1M7ZE63</accession>
<keyword evidence="2" id="KW-1185">Reference proteome</keyword>
<name>A0A1M7ZE63_9BACT</name>
<dbReference type="PROSITE" id="PS51257">
    <property type="entry name" value="PROKAR_LIPOPROTEIN"/>
    <property type="match status" value="1"/>
</dbReference>
<sequence length="393" mass="44923">MNLKLRPFTYLIATFSTSIGLFSCSGSDSTNKSGQEAITFHIEKIDSFEVNNLTRVIIRDYSPEEKIYLGYAMVEDDLLEISEDGEILKRTHKKGEGRGFYGNWNPIGMGFGPDGMRIAELPFSILAYDRDFEEIYRQRIQSPLPIRGFGPMGRTEYYQTQDSTYFLVGPSNYLSAHYLIHNEEGRDTLTNFFTINIQSGDMKSVLPYRYESVYKQTLDIYPELMTKSFVVDHDKNELLVLHGLEDEIEVYSLPSLIYKESIPIQHSEFLEYSPIPIGADSKDDRLTALRLMAGRNQNLIQVDKDLYLIKYFTGVTEGQFNTRRGQDAIYSPTNDTKEQKIILVSGQNQIGELESIPGSILFGLGEGKFLVVEPENPEIEEEVTRFSIYQVQN</sequence>
<evidence type="ECO:0000313" key="1">
    <source>
        <dbReference type="EMBL" id="SHO63180.1"/>
    </source>
</evidence>
<proteinExistence type="predicted"/>
<organism evidence="1 2">
    <name type="scientific">Algoriphagus zhangzhouensis</name>
    <dbReference type="NCBI Taxonomy" id="1073327"/>
    <lineage>
        <taxon>Bacteria</taxon>
        <taxon>Pseudomonadati</taxon>
        <taxon>Bacteroidota</taxon>
        <taxon>Cytophagia</taxon>
        <taxon>Cytophagales</taxon>
        <taxon>Cyclobacteriaceae</taxon>
        <taxon>Algoriphagus</taxon>
    </lineage>
</organism>
<protein>
    <recommendedName>
        <fullName evidence="3">TolB-like 6-blade propeller-like</fullName>
    </recommendedName>
</protein>
<gene>
    <name evidence="1" type="ORF">SAMN04488108_2579</name>
</gene>